<dbReference type="AlphaFoldDB" id="A0A9P6VSC2"/>
<keyword evidence="3" id="KW-1185">Reference proteome</keyword>
<dbReference type="EMBL" id="VNKQ01000002">
    <property type="protein sequence ID" value="KAG0652728.1"/>
    <property type="molecule type" value="Genomic_DNA"/>
</dbReference>
<reference evidence="2" key="1">
    <citation type="submission" date="2019-07" db="EMBL/GenBank/DDBJ databases">
        <title>Hyphodiscus hymeniophilus genome sequencing and assembly.</title>
        <authorList>
            <person name="Kramer G."/>
            <person name="Nodwell J."/>
        </authorList>
    </citation>
    <scope>NUCLEOTIDE SEQUENCE</scope>
    <source>
        <strain evidence="2">ATCC 34498</strain>
    </source>
</reference>
<feature type="chain" id="PRO_5040237444" description="Ricin B lectin domain-containing protein" evidence="1">
    <location>
        <begin position="22"/>
        <end position="500"/>
    </location>
</feature>
<dbReference type="Gene3D" id="2.80.10.50">
    <property type="match status" value="2"/>
</dbReference>
<protein>
    <recommendedName>
        <fullName evidence="4">Ricin B lectin domain-containing protein</fullName>
    </recommendedName>
</protein>
<dbReference type="CDD" id="cd00161">
    <property type="entry name" value="beta-trefoil_Ricin-like"/>
    <property type="match status" value="1"/>
</dbReference>
<dbReference type="InterPro" id="IPR035992">
    <property type="entry name" value="Ricin_B-like_lectins"/>
</dbReference>
<evidence type="ECO:0000313" key="3">
    <source>
        <dbReference type="Proteomes" id="UP000785200"/>
    </source>
</evidence>
<dbReference type="PROSITE" id="PS50231">
    <property type="entry name" value="RICIN_B_LECTIN"/>
    <property type="match status" value="1"/>
</dbReference>
<keyword evidence="1" id="KW-0732">Signal</keyword>
<comment type="caution">
    <text evidence="2">The sequence shown here is derived from an EMBL/GenBank/DDBJ whole genome shotgun (WGS) entry which is preliminary data.</text>
</comment>
<organism evidence="2 3">
    <name type="scientific">Hyphodiscus hymeniophilus</name>
    <dbReference type="NCBI Taxonomy" id="353542"/>
    <lineage>
        <taxon>Eukaryota</taxon>
        <taxon>Fungi</taxon>
        <taxon>Dikarya</taxon>
        <taxon>Ascomycota</taxon>
        <taxon>Pezizomycotina</taxon>
        <taxon>Leotiomycetes</taxon>
        <taxon>Helotiales</taxon>
        <taxon>Hyphodiscaceae</taxon>
        <taxon>Hyphodiscus</taxon>
    </lineage>
</organism>
<name>A0A9P6VSC2_9HELO</name>
<dbReference type="Proteomes" id="UP000785200">
    <property type="component" value="Unassembled WGS sequence"/>
</dbReference>
<sequence length="500" mass="49765">MIAPLSALLFAALTIASPAIADAISSTVLKARTVLSLNTAAFEEAQPRDDTATRAFSSTQIKTADGKCLFVDELSGDFRANLTPIQVAACDGSQGQSWDIITAGKHDDQAGTMLVVSTLTQACLNFDPRRAAGNTVILFSCGGRADGGGIATTSQEFNFTGGAGPLSLQPLNQVGTCLAVTSANVLDEASCASGDASQSFTFGGDSSGSVGSAAPASTPASVTSTEVTSTSAAVSAPSTSQDDSACSVTFATVTQSAVPSLSSAEVDAASSSVAEIAATTSASASSSSSLVAAATTSVEASSSVAAVTSAAAQSQADANPTSAVPVSRAGGILQPSSAAESNPRDNTATRAFSSVSIKDSAGQCLFIDPTAGDFRQNLIPVQLQACTGSAGEKFDFITAGVHNNAPNSTLVVSSLTQGCLNFDPRRAAGDTVILFSCGGRADGGGAVTNSQLFPFAAGETSFTLAPENQNGATCLIPLNGKLDEANCASGDASQSYTIAA</sequence>
<feature type="signal peptide" evidence="1">
    <location>
        <begin position="1"/>
        <end position="21"/>
    </location>
</feature>
<evidence type="ECO:0008006" key="4">
    <source>
        <dbReference type="Google" id="ProtNLM"/>
    </source>
</evidence>
<gene>
    <name evidence="2" type="ORF">D0Z07_0756</name>
</gene>
<evidence type="ECO:0000256" key="1">
    <source>
        <dbReference type="SAM" id="SignalP"/>
    </source>
</evidence>
<dbReference type="OrthoDB" id="5383818at2759"/>
<accession>A0A9P6VSC2</accession>
<evidence type="ECO:0000313" key="2">
    <source>
        <dbReference type="EMBL" id="KAG0652728.1"/>
    </source>
</evidence>
<dbReference type="SUPFAM" id="SSF50370">
    <property type="entry name" value="Ricin B-like lectins"/>
    <property type="match status" value="2"/>
</dbReference>
<proteinExistence type="predicted"/>